<dbReference type="HOGENOM" id="CLU_063447_1_0_10"/>
<dbReference type="STRING" id="1203610.HMPREF1536_04591"/>
<dbReference type="InterPro" id="IPR046228">
    <property type="entry name" value="DUF6261"/>
</dbReference>
<protein>
    <recommendedName>
        <fullName evidence="4">Cell surface protein</fullName>
    </recommendedName>
</protein>
<dbReference type="EMBL" id="AQHW01000025">
    <property type="protein sequence ID" value="KKB49526.1"/>
    <property type="molecule type" value="Genomic_DNA"/>
</dbReference>
<dbReference type="Proteomes" id="UP000033035">
    <property type="component" value="Unassembled WGS sequence"/>
</dbReference>
<gene>
    <name evidence="2" type="ORF">HMPREF1536_04591</name>
</gene>
<dbReference type="Pfam" id="PF19775">
    <property type="entry name" value="DUF6261"/>
    <property type="match status" value="1"/>
</dbReference>
<organism evidence="2 3">
    <name type="scientific">Parabacteroides gordonii MS-1 = DSM 23371</name>
    <dbReference type="NCBI Taxonomy" id="1203610"/>
    <lineage>
        <taxon>Bacteria</taxon>
        <taxon>Pseudomonadati</taxon>
        <taxon>Bacteroidota</taxon>
        <taxon>Bacteroidia</taxon>
        <taxon>Bacteroidales</taxon>
        <taxon>Tannerellaceae</taxon>
        <taxon>Parabacteroides</taxon>
    </lineage>
</organism>
<dbReference type="RefSeq" id="WP_028728141.1">
    <property type="nucleotide sequence ID" value="NZ_AUAE01000027.1"/>
</dbReference>
<feature type="region of interest" description="Disordered" evidence="1">
    <location>
        <begin position="230"/>
        <end position="264"/>
    </location>
</feature>
<evidence type="ECO:0000256" key="1">
    <source>
        <dbReference type="SAM" id="MobiDB-lite"/>
    </source>
</evidence>
<reference evidence="2 3" key="1">
    <citation type="submission" date="2013-04" db="EMBL/GenBank/DDBJ databases">
        <title>The Genome Sequence of Parabacteroides gordonii DSM 23371.</title>
        <authorList>
            <consortium name="The Broad Institute Genomics Platform"/>
            <person name="Earl A."/>
            <person name="Ward D."/>
            <person name="Feldgarden M."/>
            <person name="Gevers D."/>
            <person name="Martens E."/>
            <person name="Sakamoto M."/>
            <person name="Benno Y."/>
            <person name="Suzuki N."/>
            <person name="Matsunaga N."/>
            <person name="Koshihara K."/>
            <person name="Seki M."/>
            <person name="Komiya H."/>
            <person name="Walker B."/>
            <person name="Young S."/>
            <person name="Zeng Q."/>
            <person name="Gargeya S."/>
            <person name="Fitzgerald M."/>
            <person name="Haas B."/>
            <person name="Abouelleil A."/>
            <person name="Allen A.W."/>
            <person name="Alvarado L."/>
            <person name="Arachchi H.M."/>
            <person name="Berlin A.M."/>
            <person name="Chapman S.B."/>
            <person name="Gainer-Dewar J."/>
            <person name="Goldberg J."/>
            <person name="Griggs A."/>
            <person name="Gujja S."/>
            <person name="Hansen M."/>
            <person name="Howarth C."/>
            <person name="Imamovic A."/>
            <person name="Ireland A."/>
            <person name="Larimer J."/>
            <person name="McCowan C."/>
            <person name="Murphy C."/>
            <person name="Pearson M."/>
            <person name="Poon T.W."/>
            <person name="Priest M."/>
            <person name="Roberts A."/>
            <person name="Saif S."/>
            <person name="Shea T."/>
            <person name="Sisk P."/>
            <person name="Sykes S."/>
            <person name="Wortman J."/>
            <person name="Nusbaum C."/>
            <person name="Birren B."/>
        </authorList>
    </citation>
    <scope>NUCLEOTIDE SEQUENCE [LARGE SCALE GENOMIC DNA]</scope>
    <source>
        <strain evidence="2 3">MS-1</strain>
    </source>
</reference>
<dbReference type="AlphaFoldDB" id="A0A0F5IVE5"/>
<proteinExistence type="predicted"/>
<evidence type="ECO:0008006" key="4">
    <source>
        <dbReference type="Google" id="ProtNLM"/>
    </source>
</evidence>
<keyword evidence="3" id="KW-1185">Reference proteome</keyword>
<accession>A0A0F5IVE5</accession>
<sequence length="264" mass="29436">MEINKISVVRMNNGAHFLYNTDFYARIDAETAVKEKITEALACYKQTIDLEDEALKISQKSLNTDKIAEFDSKRDSLFIAIKNIVKAQLAVSDTAVHDAAIKVSQLIKDYNIKTKDQLDKETGLMLNLINDLENKYAAEVEKLGLGMFLTQLKESNFAVRNYTDSRNKELLEQPAYKLAEARKITDAAYQEVVKLINAHAAVEGDSLYKNLITLQNQEIVHYKQQVLKQSVTSPSDAPLIPDTPTDPDTPGGSGGGEDDRPVIE</sequence>
<dbReference type="PATRIC" id="fig|1203610.3.peg.4680"/>
<evidence type="ECO:0000313" key="2">
    <source>
        <dbReference type="EMBL" id="KKB49526.1"/>
    </source>
</evidence>
<name>A0A0F5IVE5_9BACT</name>
<evidence type="ECO:0000313" key="3">
    <source>
        <dbReference type="Proteomes" id="UP000033035"/>
    </source>
</evidence>
<comment type="caution">
    <text evidence="2">The sequence shown here is derived from an EMBL/GenBank/DDBJ whole genome shotgun (WGS) entry which is preliminary data.</text>
</comment>